<feature type="domain" description="DJ-1/PfpI" evidence="2">
    <location>
        <begin position="9"/>
        <end position="178"/>
    </location>
</feature>
<comment type="similarity">
    <text evidence="1">Belongs to the peptidase C56 family.</text>
</comment>
<dbReference type="InterPro" id="IPR006286">
    <property type="entry name" value="C56_PfpI-like"/>
</dbReference>
<reference evidence="3 4" key="1">
    <citation type="submission" date="2024-03" db="EMBL/GenBank/DDBJ databases">
        <title>Community enrichment and isolation of bacterial strains for fucoidan degradation.</title>
        <authorList>
            <person name="Sichert A."/>
        </authorList>
    </citation>
    <scope>NUCLEOTIDE SEQUENCE [LARGE SCALE GENOMIC DNA]</scope>
    <source>
        <strain evidence="3 4">AS12</strain>
    </source>
</reference>
<dbReference type="RefSeq" id="WP_342881363.1">
    <property type="nucleotide sequence ID" value="NZ_JBBMQS010000004.1"/>
</dbReference>
<dbReference type="EMBL" id="JBBMQS010000004">
    <property type="protein sequence ID" value="MEM5497281.1"/>
    <property type="molecule type" value="Genomic_DNA"/>
</dbReference>
<sequence>MLTTLTDKKTAAILAKDGFEQCELVETRDALTEAGVDVHIISLEPGTIIGWNGSKWGIEVDVDKVVSKVSADDYDALILPGGLFNPDALLQDRDAVDFVKAFFVDAKLKPVVAINQGTWMLLEADVLRNRLVASFPTVLNRLRNAGAKVVDRDLVVDQGLYTSRTSHNLAALNQQVIQQLTKPRVH</sequence>
<proteinExistence type="inferred from homology"/>
<dbReference type="InterPro" id="IPR002818">
    <property type="entry name" value="DJ-1/PfpI"/>
</dbReference>
<dbReference type="Pfam" id="PF01965">
    <property type="entry name" value="DJ-1_PfpI"/>
    <property type="match status" value="1"/>
</dbReference>
<dbReference type="PROSITE" id="PS51276">
    <property type="entry name" value="PEPTIDASE_C56_PFPI"/>
    <property type="match status" value="1"/>
</dbReference>
<dbReference type="InterPro" id="IPR029062">
    <property type="entry name" value="Class_I_gatase-like"/>
</dbReference>
<gene>
    <name evidence="3" type="ORF">WNY77_07765</name>
</gene>
<name>A0ABU9STT2_9ALTE</name>
<organism evidence="3 4">
    <name type="scientific">Paraglaciecola mesophila</name>
    <dbReference type="NCBI Taxonomy" id="197222"/>
    <lineage>
        <taxon>Bacteria</taxon>
        <taxon>Pseudomonadati</taxon>
        <taxon>Pseudomonadota</taxon>
        <taxon>Gammaproteobacteria</taxon>
        <taxon>Alteromonadales</taxon>
        <taxon>Alteromonadaceae</taxon>
        <taxon>Paraglaciecola</taxon>
    </lineage>
</organism>
<evidence type="ECO:0000313" key="4">
    <source>
        <dbReference type="Proteomes" id="UP001461163"/>
    </source>
</evidence>
<evidence type="ECO:0000259" key="2">
    <source>
        <dbReference type="Pfam" id="PF01965"/>
    </source>
</evidence>
<accession>A0ABU9STT2</accession>
<dbReference type="Proteomes" id="UP001461163">
    <property type="component" value="Unassembled WGS sequence"/>
</dbReference>
<protein>
    <submittedName>
        <fullName evidence="3">DJ-1/PfpI family protein</fullName>
    </submittedName>
</protein>
<keyword evidence="4" id="KW-1185">Reference proteome</keyword>
<dbReference type="Gene3D" id="3.40.50.880">
    <property type="match status" value="1"/>
</dbReference>
<dbReference type="SUPFAM" id="SSF52317">
    <property type="entry name" value="Class I glutamine amidotransferase-like"/>
    <property type="match status" value="1"/>
</dbReference>
<dbReference type="PANTHER" id="PTHR42733">
    <property type="entry name" value="DJ-1 PROTEIN"/>
    <property type="match status" value="1"/>
</dbReference>
<dbReference type="PANTHER" id="PTHR42733:SF12">
    <property type="entry name" value="PROTEINASE"/>
    <property type="match status" value="1"/>
</dbReference>
<evidence type="ECO:0000256" key="1">
    <source>
        <dbReference type="ARBA" id="ARBA00008542"/>
    </source>
</evidence>
<evidence type="ECO:0000313" key="3">
    <source>
        <dbReference type="EMBL" id="MEM5497281.1"/>
    </source>
</evidence>
<comment type="caution">
    <text evidence="3">The sequence shown here is derived from an EMBL/GenBank/DDBJ whole genome shotgun (WGS) entry which is preliminary data.</text>
</comment>